<dbReference type="Pfam" id="PF18075">
    <property type="entry name" value="FtsX_ECD"/>
    <property type="match status" value="1"/>
</dbReference>
<dbReference type="InterPro" id="IPR040690">
    <property type="entry name" value="FtsX_ECD"/>
</dbReference>
<proteinExistence type="predicted"/>
<dbReference type="EMBL" id="QDGB01000187">
    <property type="protein sequence ID" value="RQX18617.1"/>
    <property type="molecule type" value="Genomic_DNA"/>
</dbReference>
<dbReference type="RefSeq" id="WP_124817354.1">
    <property type="nucleotide sequence ID" value="NZ_QDGB01000187.1"/>
</dbReference>
<protein>
    <recommendedName>
        <fullName evidence="2">FtsX extracellular domain-containing protein</fullName>
    </recommendedName>
</protein>
<comment type="caution">
    <text evidence="3">The sequence shown here is derived from an EMBL/GenBank/DDBJ whole genome shotgun (WGS) entry which is preliminary data.</text>
</comment>
<evidence type="ECO:0000313" key="3">
    <source>
        <dbReference type="EMBL" id="RQX18617.1"/>
    </source>
</evidence>
<reference evidence="3 4" key="1">
    <citation type="submission" date="2018-04" db="EMBL/GenBank/DDBJ databases">
        <title>Micromonosporas from Atacama Desert.</title>
        <authorList>
            <person name="Carro L."/>
            <person name="Klenk H.-P."/>
            <person name="Goodfellow M."/>
        </authorList>
    </citation>
    <scope>NUCLEOTIDE SEQUENCE [LARGE SCALE GENOMIC DNA]</scope>
    <source>
        <strain evidence="3 4">LB19</strain>
    </source>
</reference>
<feature type="transmembrane region" description="Helical" evidence="1">
    <location>
        <begin position="42"/>
        <end position="62"/>
    </location>
</feature>
<feature type="domain" description="FtsX extracellular" evidence="2">
    <location>
        <begin position="99"/>
        <end position="187"/>
    </location>
</feature>
<dbReference type="OrthoDB" id="3387849at2"/>
<evidence type="ECO:0000313" key="4">
    <source>
        <dbReference type="Proteomes" id="UP000278981"/>
    </source>
</evidence>
<accession>A0A3N9YGC4</accession>
<name>A0A3N9YGC4_9ACTN</name>
<dbReference type="AlphaFoldDB" id="A0A3N9YGC4"/>
<dbReference type="Gene3D" id="3.30.70.3040">
    <property type="match status" value="1"/>
</dbReference>
<keyword evidence="1" id="KW-1133">Transmembrane helix</keyword>
<evidence type="ECO:0000259" key="2">
    <source>
        <dbReference type="Pfam" id="PF18075"/>
    </source>
</evidence>
<gene>
    <name evidence="3" type="ORF">DDE19_07150</name>
</gene>
<keyword evidence="1" id="KW-0812">Transmembrane</keyword>
<evidence type="ECO:0000256" key="1">
    <source>
        <dbReference type="SAM" id="Phobius"/>
    </source>
</evidence>
<keyword evidence="1" id="KW-0472">Membrane</keyword>
<organism evidence="3 4">
    <name type="scientific">Micromonospora ureilytica</name>
    <dbReference type="NCBI Taxonomy" id="709868"/>
    <lineage>
        <taxon>Bacteria</taxon>
        <taxon>Bacillati</taxon>
        <taxon>Actinomycetota</taxon>
        <taxon>Actinomycetes</taxon>
        <taxon>Micromonosporales</taxon>
        <taxon>Micromonosporaceae</taxon>
        <taxon>Micromonospora</taxon>
    </lineage>
</organism>
<sequence>MDQNLRALFDRAVADEPELPLVDLVGDAVAAGTGLRRRRQRLVATGVAAVVAVAAVGVVNVATPPQPSAPPPTTVPAAFGMLVNKECGAPAGETATDAAVFLTLEITEEQRSAVNRALDVDPVVGTVAYESREEALRKFKKVYADAPDLVDHIVPGQLPESFRVRLAARSQYVELAARVERLPGVEAIIGIDCPAGTDASAVD</sequence>
<dbReference type="Proteomes" id="UP000278981">
    <property type="component" value="Unassembled WGS sequence"/>
</dbReference>